<feature type="domain" description="RNA polymerase sigma factor 70 region 4 type 2" evidence="6">
    <location>
        <begin position="90"/>
        <end position="140"/>
    </location>
</feature>
<dbReference type="SUPFAM" id="SSF88946">
    <property type="entry name" value="Sigma2 domain of RNA polymerase sigma factors"/>
    <property type="match status" value="1"/>
</dbReference>
<dbReference type="Proteomes" id="UP000218620">
    <property type="component" value="Unassembled WGS sequence"/>
</dbReference>
<dbReference type="AlphaFoldDB" id="A0A2A3YQQ1"/>
<dbReference type="InterPro" id="IPR013249">
    <property type="entry name" value="RNA_pol_sigma70_r4_t2"/>
</dbReference>
<keyword evidence="2" id="KW-0805">Transcription regulation</keyword>
<dbReference type="NCBIfam" id="TIGR02937">
    <property type="entry name" value="sigma70-ECF"/>
    <property type="match status" value="1"/>
</dbReference>
<dbReference type="GO" id="GO:0003677">
    <property type="term" value="F:DNA binding"/>
    <property type="evidence" value="ECO:0007669"/>
    <property type="project" value="UniProtKB-KW"/>
</dbReference>
<dbReference type="Gene3D" id="1.10.10.10">
    <property type="entry name" value="Winged helix-like DNA-binding domain superfamily/Winged helix DNA-binding domain"/>
    <property type="match status" value="1"/>
</dbReference>
<evidence type="ECO:0000256" key="2">
    <source>
        <dbReference type="ARBA" id="ARBA00023015"/>
    </source>
</evidence>
<dbReference type="PANTHER" id="PTHR43133">
    <property type="entry name" value="RNA POLYMERASE ECF-TYPE SIGMA FACTO"/>
    <property type="match status" value="1"/>
</dbReference>
<dbReference type="InterPro" id="IPR036388">
    <property type="entry name" value="WH-like_DNA-bd_sf"/>
</dbReference>
<dbReference type="PANTHER" id="PTHR43133:SF8">
    <property type="entry name" value="RNA POLYMERASE SIGMA FACTOR HI_1459-RELATED"/>
    <property type="match status" value="1"/>
</dbReference>
<evidence type="ECO:0000256" key="3">
    <source>
        <dbReference type="ARBA" id="ARBA00023082"/>
    </source>
</evidence>
<dbReference type="InterPro" id="IPR039425">
    <property type="entry name" value="RNA_pol_sigma-70-like"/>
</dbReference>
<keyword evidence="5" id="KW-0804">Transcription</keyword>
<dbReference type="GO" id="GO:0006352">
    <property type="term" value="P:DNA-templated transcription initiation"/>
    <property type="evidence" value="ECO:0007669"/>
    <property type="project" value="InterPro"/>
</dbReference>
<comment type="caution">
    <text evidence="7">The sequence shown here is derived from an EMBL/GenBank/DDBJ whole genome shotgun (WGS) entry which is preliminary data.</text>
</comment>
<gene>
    <name evidence="7" type="ORF">CIK65_17630</name>
</gene>
<keyword evidence="4" id="KW-0238">DNA-binding</keyword>
<dbReference type="RefSeq" id="WP_096179054.1">
    <property type="nucleotide sequence ID" value="NZ_NRGQ01000035.1"/>
</dbReference>
<dbReference type="EMBL" id="NRGQ01000035">
    <property type="protein sequence ID" value="PCC41435.1"/>
    <property type="molecule type" value="Genomic_DNA"/>
</dbReference>
<dbReference type="SUPFAM" id="SSF88659">
    <property type="entry name" value="Sigma3 and sigma4 domains of RNA polymerase sigma factors"/>
    <property type="match status" value="1"/>
</dbReference>
<proteinExistence type="inferred from homology"/>
<name>A0A2A3YQQ1_BREAU</name>
<dbReference type="Pfam" id="PF08281">
    <property type="entry name" value="Sigma70_r4_2"/>
    <property type="match status" value="1"/>
</dbReference>
<evidence type="ECO:0000256" key="4">
    <source>
        <dbReference type="ARBA" id="ARBA00023125"/>
    </source>
</evidence>
<dbReference type="Gene3D" id="1.10.1740.10">
    <property type="match status" value="1"/>
</dbReference>
<protein>
    <recommendedName>
        <fullName evidence="6">RNA polymerase sigma factor 70 region 4 type 2 domain-containing protein</fullName>
    </recommendedName>
</protein>
<evidence type="ECO:0000259" key="6">
    <source>
        <dbReference type="Pfam" id="PF08281"/>
    </source>
</evidence>
<dbReference type="InterPro" id="IPR013324">
    <property type="entry name" value="RNA_pol_sigma_r3/r4-like"/>
</dbReference>
<dbReference type="InterPro" id="IPR013325">
    <property type="entry name" value="RNA_pol_sigma_r2"/>
</dbReference>
<evidence type="ECO:0000256" key="5">
    <source>
        <dbReference type="ARBA" id="ARBA00023163"/>
    </source>
</evidence>
<keyword evidence="3" id="KW-0731">Sigma factor</keyword>
<reference evidence="7 8" key="1">
    <citation type="journal article" date="2017" name="Elife">
        <title>Extensive horizontal gene transfer in cheese-associated bacteria.</title>
        <authorList>
            <person name="Bonham K.S."/>
            <person name="Wolfe B.E."/>
            <person name="Dutton R.J."/>
        </authorList>
    </citation>
    <scope>NUCLEOTIDE SEQUENCE [LARGE SCALE GENOMIC DNA]</scope>
    <source>
        <strain evidence="7 8">962_8</strain>
    </source>
</reference>
<evidence type="ECO:0000256" key="1">
    <source>
        <dbReference type="ARBA" id="ARBA00010641"/>
    </source>
</evidence>
<dbReference type="InterPro" id="IPR014284">
    <property type="entry name" value="RNA_pol_sigma-70_dom"/>
</dbReference>
<evidence type="ECO:0000313" key="8">
    <source>
        <dbReference type="Proteomes" id="UP000218620"/>
    </source>
</evidence>
<accession>A0A2A3YQQ1</accession>
<evidence type="ECO:0000313" key="7">
    <source>
        <dbReference type="EMBL" id="PCC41435.1"/>
    </source>
</evidence>
<organism evidence="7 8">
    <name type="scientific">Brevibacterium aurantiacum</name>
    <dbReference type="NCBI Taxonomy" id="273384"/>
    <lineage>
        <taxon>Bacteria</taxon>
        <taxon>Bacillati</taxon>
        <taxon>Actinomycetota</taxon>
        <taxon>Actinomycetes</taxon>
        <taxon>Micrococcales</taxon>
        <taxon>Brevibacteriaceae</taxon>
        <taxon>Brevibacterium</taxon>
    </lineage>
</organism>
<comment type="similarity">
    <text evidence="1">Belongs to the sigma-70 factor family. ECF subfamily.</text>
</comment>
<sequence>MLPRPRGAGRRQSRRSVPAAEAFLATWRRLDGLPAKHEDARAWLFATARNCLLNKQRGQARQGALVVRVAARTPTFTDSEAELTHQRIDLAAAWQRLRPEDQEVLALAIWEDLPSSQAGQVLGISSAAYRIRLHRARKSLRHELDASPFPTPLADSLMTE</sequence>
<dbReference type="GO" id="GO:0016987">
    <property type="term" value="F:sigma factor activity"/>
    <property type="evidence" value="ECO:0007669"/>
    <property type="project" value="UniProtKB-KW"/>
</dbReference>